<comment type="caution">
    <text evidence="1">The sequence shown here is derived from an EMBL/GenBank/DDBJ whole genome shotgun (WGS) entry which is preliminary data.</text>
</comment>
<protein>
    <submittedName>
        <fullName evidence="1">Addiction module antidote protein, HigA family</fullName>
    </submittedName>
</protein>
<keyword evidence="2" id="KW-1185">Reference proteome</keyword>
<evidence type="ECO:0000313" key="1">
    <source>
        <dbReference type="EMBL" id="MYL97219.1"/>
    </source>
</evidence>
<dbReference type="Gene3D" id="1.10.260.40">
    <property type="entry name" value="lambda repressor-like DNA-binding domains"/>
    <property type="match status" value="1"/>
</dbReference>
<dbReference type="EMBL" id="WVTD01000003">
    <property type="protein sequence ID" value="MYL97219.1"/>
    <property type="molecule type" value="Genomic_DNA"/>
</dbReference>
<proteinExistence type="predicted"/>
<dbReference type="SUPFAM" id="SSF47413">
    <property type="entry name" value="lambda repressor-like DNA-binding domains"/>
    <property type="match status" value="1"/>
</dbReference>
<name>A0A7X4GFC1_9SPHN</name>
<accession>A0A7X4GFC1</accession>
<dbReference type="GO" id="GO:0003677">
    <property type="term" value="F:DNA binding"/>
    <property type="evidence" value="ECO:0007669"/>
    <property type="project" value="InterPro"/>
</dbReference>
<dbReference type="Proteomes" id="UP000465810">
    <property type="component" value="Unassembled WGS sequence"/>
</dbReference>
<reference evidence="1 2" key="1">
    <citation type="submission" date="2019-12" db="EMBL/GenBank/DDBJ databases">
        <authorList>
            <person name="Feng G."/>
            <person name="Zhu H."/>
        </authorList>
    </citation>
    <scope>NUCLEOTIDE SEQUENCE [LARGE SCALE GENOMIC DNA]</scope>
    <source>
        <strain evidence="1 2">FGD1</strain>
    </source>
</reference>
<organism evidence="1 2">
    <name type="scientific">Novosphingobium silvae</name>
    <dbReference type="NCBI Taxonomy" id="2692619"/>
    <lineage>
        <taxon>Bacteria</taxon>
        <taxon>Pseudomonadati</taxon>
        <taxon>Pseudomonadota</taxon>
        <taxon>Alphaproteobacteria</taxon>
        <taxon>Sphingomonadales</taxon>
        <taxon>Sphingomonadaceae</taxon>
        <taxon>Novosphingobium</taxon>
    </lineage>
</organism>
<dbReference type="AlphaFoldDB" id="A0A7X4GFC1"/>
<evidence type="ECO:0000313" key="2">
    <source>
        <dbReference type="Proteomes" id="UP000465810"/>
    </source>
</evidence>
<dbReference type="RefSeq" id="WP_160984958.1">
    <property type="nucleotide sequence ID" value="NZ_WVTD01000003.1"/>
</dbReference>
<sequence length="122" mass="13846">MPKRDNSEYKITDPADMIVDKEPPIEKHPGEFIRDVILPEYGLNVAKTARLLGIDRAGLHGVLTGRYAVSRELAYKFGALLRDDLADFLIAYQHAYDLFQEQDLRESFKDKIERLAAPEGPS</sequence>
<gene>
    <name evidence="1" type="ORF">GR702_05465</name>
</gene>
<dbReference type="InterPro" id="IPR010982">
    <property type="entry name" value="Lambda_DNA-bd_dom_sf"/>
</dbReference>